<feature type="compositionally biased region" description="Pro residues" evidence="2">
    <location>
        <begin position="215"/>
        <end position="225"/>
    </location>
</feature>
<comment type="similarity">
    <text evidence="1">Belongs to the SNW family.</text>
</comment>
<evidence type="ECO:0000259" key="3">
    <source>
        <dbReference type="Pfam" id="PF02731"/>
    </source>
</evidence>
<dbReference type="GO" id="GO:0000398">
    <property type="term" value="P:mRNA splicing, via spliceosome"/>
    <property type="evidence" value="ECO:0007669"/>
    <property type="project" value="InterPro"/>
</dbReference>
<sequence length="581" mass="66116">MSLLGQLPAPIQKGSDDYGTALNLNVGSRVLVAKSTIPPYGHRKNWVPRSQEDFLDGGAFPEIHVPQYPLGMGQEKNVSNALVIKTDKDGRIRYDELVRQGHSKDRIIYSKFSDLLPKPIDDDDPEFNKPSQETIEETTEKTRRALESLVEMKVAAAAPVRRAEKTNPAEYIRYTPSQQGAAFNSGAKQRLVRMVEMQKDPMEPPKFKINQKIPRGPPSPPPPLMHSPARKVTVKEQQDWKIPPCISNWKNPRGYTIPLDKRVAADGRGLQTVHINENFAKLAEALYTADRKAREAVEMRAQIERKVAQKEKERKEEQLQRIAQQARESRAGLRRPGAIEGGDNDPGLLDREELRRDRARDRARERNLARSNNEAKAKIEKDKERDISEQIALGLPNPRFNSTSESLFDQRLFNQSKGLDSGFEGGADDLYNIYDKPWRGDSELVTHIYRPRQKDTDAYGTDLDALKKLNALFLIVNFLELIIHVVWMVQFNLSETRKIPSILVNSYPKSKRPKNAQVKVPQGQISVIVTLLIVKEIGRIKSLFYTLYILFMMKNTQSIFLTLLVNCSCKLCQFVTLSLRL</sequence>
<dbReference type="AlphaFoldDB" id="A0AA85BNK2"/>
<dbReference type="Pfam" id="PF02731">
    <property type="entry name" value="SKIP_SNW"/>
    <property type="match status" value="1"/>
</dbReference>
<reference evidence="5" key="1">
    <citation type="submission" date="2023-11" db="UniProtKB">
        <authorList>
            <consortium name="WormBaseParasite"/>
        </authorList>
    </citation>
    <scope>IDENTIFICATION</scope>
</reference>
<feature type="region of interest" description="Disordered" evidence="2">
    <location>
        <begin position="119"/>
        <end position="139"/>
    </location>
</feature>
<dbReference type="GO" id="GO:0005681">
    <property type="term" value="C:spliceosomal complex"/>
    <property type="evidence" value="ECO:0007669"/>
    <property type="project" value="InterPro"/>
</dbReference>
<dbReference type="WBParaSite" id="SMTH1_69740.1">
    <property type="protein sequence ID" value="SMTH1_69740.1"/>
    <property type="gene ID" value="SMTH1_69740"/>
</dbReference>
<name>A0AA85BNK2_9TREM</name>
<proteinExistence type="inferred from homology"/>
<feature type="compositionally biased region" description="Basic and acidic residues" evidence="2">
    <location>
        <begin position="348"/>
        <end position="383"/>
    </location>
</feature>
<feature type="region of interest" description="Disordered" evidence="2">
    <location>
        <begin position="308"/>
        <end position="383"/>
    </location>
</feature>
<organism evidence="4 5">
    <name type="scientific">Schistosoma mattheei</name>
    <dbReference type="NCBI Taxonomy" id="31246"/>
    <lineage>
        <taxon>Eukaryota</taxon>
        <taxon>Metazoa</taxon>
        <taxon>Spiralia</taxon>
        <taxon>Lophotrochozoa</taxon>
        <taxon>Platyhelminthes</taxon>
        <taxon>Trematoda</taxon>
        <taxon>Digenea</taxon>
        <taxon>Strigeidida</taxon>
        <taxon>Schistosomatoidea</taxon>
        <taxon>Schistosomatidae</taxon>
        <taxon>Schistosoma</taxon>
    </lineage>
</organism>
<dbReference type="Proteomes" id="UP000050791">
    <property type="component" value="Unassembled WGS sequence"/>
</dbReference>
<protein>
    <recommendedName>
        <fullName evidence="3">SKI-interacting protein SKIP SNW domain-containing protein</fullName>
    </recommendedName>
</protein>
<dbReference type="PANTHER" id="PTHR12096">
    <property type="entry name" value="NUCLEAR PROTEIN SKIP-RELATED"/>
    <property type="match status" value="1"/>
</dbReference>
<dbReference type="InterPro" id="IPR004015">
    <property type="entry name" value="SKI-int_prot_SKIP_SNW-dom"/>
</dbReference>
<evidence type="ECO:0000313" key="4">
    <source>
        <dbReference type="Proteomes" id="UP000050791"/>
    </source>
</evidence>
<dbReference type="InterPro" id="IPR017862">
    <property type="entry name" value="SKI-int_prot_SKIP"/>
</dbReference>
<accession>A0AA85BNK2</accession>
<feature type="domain" description="SKI-interacting protein SKIP SNW" evidence="3">
    <location>
        <begin position="170"/>
        <end position="330"/>
    </location>
</feature>
<evidence type="ECO:0000256" key="1">
    <source>
        <dbReference type="ARBA" id="ARBA00010197"/>
    </source>
</evidence>
<feature type="compositionally biased region" description="Basic and acidic residues" evidence="2">
    <location>
        <begin position="308"/>
        <end position="319"/>
    </location>
</feature>
<evidence type="ECO:0000313" key="5">
    <source>
        <dbReference type="WBParaSite" id="SMTH1_69740.1"/>
    </source>
</evidence>
<feature type="region of interest" description="Disordered" evidence="2">
    <location>
        <begin position="203"/>
        <end position="225"/>
    </location>
</feature>
<evidence type="ECO:0000256" key="2">
    <source>
        <dbReference type="SAM" id="MobiDB-lite"/>
    </source>
</evidence>